<feature type="compositionally biased region" description="Pro residues" evidence="1">
    <location>
        <begin position="307"/>
        <end position="320"/>
    </location>
</feature>
<dbReference type="Proteomes" id="UP000314982">
    <property type="component" value="Unassembled WGS sequence"/>
</dbReference>
<keyword evidence="2" id="KW-0732">Signal</keyword>
<evidence type="ECO:0000256" key="1">
    <source>
        <dbReference type="SAM" id="MobiDB-lite"/>
    </source>
</evidence>
<feature type="compositionally biased region" description="Basic and acidic residues" evidence="1">
    <location>
        <begin position="265"/>
        <end position="284"/>
    </location>
</feature>
<feature type="chain" id="PRO_5021233946" evidence="2">
    <location>
        <begin position="24"/>
        <end position="368"/>
    </location>
</feature>
<dbReference type="STRING" id="62062.ENSHHUP00000068345"/>
<organism evidence="3 4">
    <name type="scientific">Hucho hucho</name>
    <name type="common">huchen</name>
    <dbReference type="NCBI Taxonomy" id="62062"/>
    <lineage>
        <taxon>Eukaryota</taxon>
        <taxon>Metazoa</taxon>
        <taxon>Chordata</taxon>
        <taxon>Craniata</taxon>
        <taxon>Vertebrata</taxon>
        <taxon>Euteleostomi</taxon>
        <taxon>Actinopterygii</taxon>
        <taxon>Neopterygii</taxon>
        <taxon>Teleostei</taxon>
        <taxon>Protacanthopterygii</taxon>
        <taxon>Salmoniformes</taxon>
        <taxon>Salmonidae</taxon>
        <taxon>Salmoninae</taxon>
        <taxon>Hucho</taxon>
    </lineage>
</organism>
<dbReference type="AlphaFoldDB" id="A0A4W5Q384"/>
<proteinExistence type="predicted"/>
<feature type="region of interest" description="Disordered" evidence="1">
    <location>
        <begin position="138"/>
        <end position="169"/>
    </location>
</feature>
<protein>
    <submittedName>
        <fullName evidence="3">Uncharacterized protein</fullName>
    </submittedName>
</protein>
<name>A0A4W5Q384_9TELE</name>
<feature type="signal peptide" evidence="2">
    <location>
        <begin position="1"/>
        <end position="23"/>
    </location>
</feature>
<reference evidence="4" key="1">
    <citation type="submission" date="2018-06" db="EMBL/GenBank/DDBJ databases">
        <title>Genome assembly of Danube salmon.</title>
        <authorList>
            <person name="Macqueen D.J."/>
            <person name="Gundappa M.K."/>
        </authorList>
    </citation>
    <scope>NUCLEOTIDE SEQUENCE [LARGE SCALE GENOMIC DNA]</scope>
</reference>
<evidence type="ECO:0000313" key="3">
    <source>
        <dbReference type="Ensembl" id="ENSHHUP00000068345.1"/>
    </source>
</evidence>
<feature type="compositionally biased region" description="Basic and acidic residues" evidence="1">
    <location>
        <begin position="239"/>
        <end position="258"/>
    </location>
</feature>
<reference evidence="3" key="2">
    <citation type="submission" date="2025-08" db="UniProtKB">
        <authorList>
            <consortium name="Ensembl"/>
        </authorList>
    </citation>
    <scope>IDENTIFICATION</scope>
</reference>
<evidence type="ECO:0000256" key="2">
    <source>
        <dbReference type="SAM" id="SignalP"/>
    </source>
</evidence>
<dbReference type="Ensembl" id="ENSHHUT00000070640.1">
    <property type="protein sequence ID" value="ENSHHUP00000068345.1"/>
    <property type="gene ID" value="ENSHHUG00000040300.1"/>
</dbReference>
<evidence type="ECO:0000313" key="4">
    <source>
        <dbReference type="Proteomes" id="UP000314982"/>
    </source>
</evidence>
<sequence>HSRISLSFSLSLSLISLLTLSLSQPSLISLSLSPDPLSLNPPSSLSLLTLCLISLSPVLLSLSLSFSPSLSPLSCPSLPSLSLSCPSLSLSLLSLSFSPISLPPSLSLPLVSAPSQTLGRRKLVRNRFTIDADLVLHDNHEDSDSNPSHSTHDHQPPHSHNPLLPTQKPQQRTLLVTGGDTDRWVEEQFDLGCYDDQGGVTGEERRMEGGLEVKETDILSDDDEYCKSVRASSAEPSLLEERMEGATLEERSQDQDRGVEEEEKEEGKKDERRQNGEAEEERRSFQGILQEDEGGERGELQVDSDSPVPPPSRSPAPPVKLTPIRNQWAAEGVAGKQCSVEGVAERDHCDVIWVRRKDYANGGNNDVF</sequence>
<dbReference type="PANTHER" id="PTHR45598">
    <property type="entry name" value="PROTEIN CBG11839-RELATED"/>
    <property type="match status" value="1"/>
</dbReference>
<keyword evidence="4" id="KW-1185">Reference proteome</keyword>
<accession>A0A4W5Q384</accession>
<dbReference type="PANTHER" id="PTHR45598:SF1">
    <property type="entry name" value="4FE-4S FERREDOXIN-TYPE DOMAIN-CONTAINING PROTEIN"/>
    <property type="match status" value="1"/>
</dbReference>
<feature type="region of interest" description="Disordered" evidence="1">
    <location>
        <begin position="230"/>
        <end position="324"/>
    </location>
</feature>
<reference evidence="3" key="3">
    <citation type="submission" date="2025-09" db="UniProtKB">
        <authorList>
            <consortium name="Ensembl"/>
        </authorList>
    </citation>
    <scope>IDENTIFICATION</scope>
</reference>